<evidence type="ECO:0000256" key="2">
    <source>
        <dbReference type="SAM" id="Phobius"/>
    </source>
</evidence>
<name>A0A9X3IMG3_9HYPH</name>
<evidence type="ECO:0000256" key="1">
    <source>
        <dbReference type="SAM" id="MobiDB-lite"/>
    </source>
</evidence>
<organism evidence="3 4">
    <name type="scientific">Kaistia nematophila</name>
    <dbReference type="NCBI Taxonomy" id="2994654"/>
    <lineage>
        <taxon>Bacteria</taxon>
        <taxon>Pseudomonadati</taxon>
        <taxon>Pseudomonadota</taxon>
        <taxon>Alphaproteobacteria</taxon>
        <taxon>Hyphomicrobiales</taxon>
        <taxon>Kaistiaceae</taxon>
        <taxon>Kaistia</taxon>
    </lineage>
</organism>
<accession>A0A9X3IMG3</accession>
<dbReference type="Proteomes" id="UP001144805">
    <property type="component" value="Unassembled WGS sequence"/>
</dbReference>
<evidence type="ECO:0000313" key="4">
    <source>
        <dbReference type="Proteomes" id="UP001144805"/>
    </source>
</evidence>
<keyword evidence="2" id="KW-0812">Transmembrane</keyword>
<evidence type="ECO:0000313" key="3">
    <source>
        <dbReference type="EMBL" id="MCX5570516.1"/>
    </source>
</evidence>
<keyword evidence="2" id="KW-1133">Transmembrane helix</keyword>
<proteinExistence type="predicted"/>
<comment type="caution">
    <text evidence="3">The sequence shown here is derived from an EMBL/GenBank/DDBJ whole genome shotgun (WGS) entry which is preliminary data.</text>
</comment>
<keyword evidence="2" id="KW-0472">Membrane</keyword>
<keyword evidence="4" id="KW-1185">Reference proteome</keyword>
<dbReference type="EMBL" id="JAPKNK010000006">
    <property type="protein sequence ID" value="MCX5570516.1"/>
    <property type="molecule type" value="Genomic_DNA"/>
</dbReference>
<reference evidence="3" key="1">
    <citation type="submission" date="2022-11" db="EMBL/GenBank/DDBJ databases">
        <title>Biodiversity and phylogenetic relationships of bacteria.</title>
        <authorList>
            <person name="Machado R.A.R."/>
            <person name="Bhat A."/>
            <person name="Loulou A."/>
            <person name="Kallel S."/>
        </authorList>
    </citation>
    <scope>NUCLEOTIDE SEQUENCE</scope>
    <source>
        <strain evidence="3">K-TC2</strain>
    </source>
</reference>
<feature type="transmembrane region" description="Helical" evidence="2">
    <location>
        <begin position="21"/>
        <end position="41"/>
    </location>
</feature>
<feature type="transmembrane region" description="Helical" evidence="2">
    <location>
        <begin position="91"/>
        <end position="111"/>
    </location>
</feature>
<feature type="transmembrane region" description="Helical" evidence="2">
    <location>
        <begin position="53"/>
        <end position="71"/>
    </location>
</feature>
<feature type="region of interest" description="Disordered" evidence="1">
    <location>
        <begin position="1"/>
        <end position="20"/>
    </location>
</feature>
<sequence length="114" mass="12328">MTTDPGSPREPTPRIDSTFRNGSLTAMGIVLGFSLGFTVQWATDDSPWMTTDFIEAIALAIGVALQIKALAEMLEVNSLEIPIYQRAKNRFMLGLLVTALGIAMMIVVNVVSPT</sequence>
<dbReference type="AlphaFoldDB" id="A0A9X3IMG3"/>
<protein>
    <submittedName>
        <fullName evidence="3">Uncharacterized protein</fullName>
    </submittedName>
</protein>
<dbReference type="RefSeq" id="WP_266339482.1">
    <property type="nucleotide sequence ID" value="NZ_JAPKNK010000006.1"/>
</dbReference>
<gene>
    <name evidence="3" type="ORF">OSH07_15005</name>
</gene>